<sequence length="32" mass="3614">KFQQRPAPGAIFTHKGSEKDFPLIILHELHSA</sequence>
<evidence type="ECO:0000313" key="1">
    <source>
        <dbReference type="EMBL" id="GAI54247.1"/>
    </source>
</evidence>
<gene>
    <name evidence="1" type="ORF">S06H3_60057</name>
</gene>
<reference evidence="1" key="1">
    <citation type="journal article" date="2014" name="Front. Microbiol.">
        <title>High frequency of phylogenetically diverse reductive dehalogenase-homologous genes in deep subseafloor sedimentary metagenomes.</title>
        <authorList>
            <person name="Kawai M."/>
            <person name="Futagami T."/>
            <person name="Toyoda A."/>
            <person name="Takaki Y."/>
            <person name="Nishi S."/>
            <person name="Hori S."/>
            <person name="Arai W."/>
            <person name="Tsubouchi T."/>
            <person name="Morono Y."/>
            <person name="Uchiyama I."/>
            <person name="Ito T."/>
            <person name="Fujiyama A."/>
            <person name="Inagaki F."/>
            <person name="Takami H."/>
        </authorList>
    </citation>
    <scope>NUCLEOTIDE SEQUENCE</scope>
    <source>
        <strain evidence="1">Expedition CK06-06</strain>
    </source>
</reference>
<organism evidence="1">
    <name type="scientific">marine sediment metagenome</name>
    <dbReference type="NCBI Taxonomy" id="412755"/>
    <lineage>
        <taxon>unclassified sequences</taxon>
        <taxon>metagenomes</taxon>
        <taxon>ecological metagenomes</taxon>
    </lineage>
</organism>
<dbReference type="EMBL" id="BARV01039123">
    <property type="protein sequence ID" value="GAI54247.1"/>
    <property type="molecule type" value="Genomic_DNA"/>
</dbReference>
<proteinExistence type="predicted"/>
<comment type="caution">
    <text evidence="1">The sequence shown here is derived from an EMBL/GenBank/DDBJ whole genome shotgun (WGS) entry which is preliminary data.</text>
</comment>
<name>X1PD61_9ZZZZ</name>
<dbReference type="AlphaFoldDB" id="X1PD61"/>
<accession>X1PD61</accession>
<feature type="non-terminal residue" evidence="1">
    <location>
        <position position="1"/>
    </location>
</feature>
<protein>
    <submittedName>
        <fullName evidence="1">Uncharacterized protein</fullName>
    </submittedName>
</protein>